<dbReference type="Pfam" id="PF22590">
    <property type="entry name" value="Cas3-like_C_2"/>
    <property type="match status" value="1"/>
</dbReference>
<evidence type="ECO:0000313" key="8">
    <source>
        <dbReference type="EMBL" id="MFC4375546.1"/>
    </source>
</evidence>
<dbReference type="InterPro" id="IPR027417">
    <property type="entry name" value="P-loop_NTPase"/>
</dbReference>
<evidence type="ECO:0000256" key="4">
    <source>
        <dbReference type="ARBA" id="ARBA00022840"/>
    </source>
</evidence>
<dbReference type="RefSeq" id="WP_378562432.1">
    <property type="nucleotide sequence ID" value="NZ_JBHSDL010000014.1"/>
</dbReference>
<dbReference type="EMBL" id="JBHSDL010000014">
    <property type="protein sequence ID" value="MFC4375546.1"/>
    <property type="molecule type" value="Genomic_DNA"/>
</dbReference>
<dbReference type="InterPro" id="IPR014001">
    <property type="entry name" value="Helicase_ATP-bd"/>
</dbReference>
<feature type="domain" description="Helicase ATP-binding" evidence="6">
    <location>
        <begin position="230"/>
        <end position="424"/>
    </location>
</feature>
<dbReference type="NCBIfam" id="TIGR01587">
    <property type="entry name" value="cas3_core"/>
    <property type="match status" value="1"/>
</dbReference>
<keyword evidence="2" id="KW-0378">Hydrolase</keyword>
<evidence type="ECO:0000256" key="5">
    <source>
        <dbReference type="ARBA" id="ARBA00023118"/>
    </source>
</evidence>
<evidence type="ECO:0000256" key="1">
    <source>
        <dbReference type="ARBA" id="ARBA00022741"/>
    </source>
</evidence>
<dbReference type="InterPro" id="IPR054712">
    <property type="entry name" value="Cas3-like_dom"/>
</dbReference>
<dbReference type="Pfam" id="PF00270">
    <property type="entry name" value="DEAD"/>
    <property type="match status" value="1"/>
</dbReference>
<evidence type="ECO:0000259" key="7">
    <source>
        <dbReference type="PROSITE" id="PS51643"/>
    </source>
</evidence>
<keyword evidence="9" id="KW-1185">Reference proteome</keyword>
<keyword evidence="3" id="KW-0347">Helicase</keyword>
<reference evidence="9" key="1">
    <citation type="journal article" date="2019" name="Int. J. Syst. Evol. Microbiol.">
        <title>The Global Catalogue of Microorganisms (GCM) 10K type strain sequencing project: providing services to taxonomists for standard genome sequencing and annotation.</title>
        <authorList>
            <consortium name="The Broad Institute Genomics Platform"/>
            <consortium name="The Broad Institute Genome Sequencing Center for Infectious Disease"/>
            <person name="Wu L."/>
            <person name="Ma J."/>
        </authorList>
    </citation>
    <scope>NUCLEOTIDE SEQUENCE [LARGE SCALE GENOMIC DNA]</scope>
    <source>
        <strain evidence="9">IBRC-M 10490</strain>
    </source>
</reference>
<dbReference type="SUPFAM" id="SSF52540">
    <property type="entry name" value="P-loop containing nucleoside triphosphate hydrolases"/>
    <property type="match status" value="1"/>
</dbReference>
<keyword evidence="5" id="KW-0051">Antiviral defense</keyword>
<dbReference type="InterPro" id="IPR011545">
    <property type="entry name" value="DEAD/DEAH_box_helicase_dom"/>
</dbReference>
<comment type="caution">
    <text evidence="8">The sequence shown here is derived from an EMBL/GenBank/DDBJ whole genome shotgun (WGS) entry which is preliminary data.</text>
</comment>
<dbReference type="PROSITE" id="PS51643">
    <property type="entry name" value="HD_CAS3"/>
    <property type="match status" value="1"/>
</dbReference>
<sequence length="764" mass="83545">MDIWAHSRSAVSGRRHHLSEHCRSTAWWAGWFAEEFGAGQVAFAAGLSHDAGKASCTWQDRLAVVDGTDAPVGVPHKEFGARLVAPRLGVFAMTIAGHHGGLTDLAEFKAQLAAIADDSEPVTAERFFRCVPEASTVLCDVGLLPTRWRTAPQQVTEMRVRMVFSALVDADHLDTGAHRAGWAGPRVAAHADMNALVARFERRRAAAISAHSRDSVVGGLREEVYAASVAAASRGPGVFRLAAPTGLGKTFAQAGFGLHHAAAFGKRRVVVAVPFITITEQNAAVYRGLLDTEDEQVVLEHHSSVRYRSENDDNGDNASGAADRWARLAAENWDAPFVVTTTVQLFESLFGRKPSQLRKLHRLANAVLILDEVQALPHKLLLPILDGLRILAEHFGTTVLLTSATQPEFEALSVWNGQDGAGERLVIEEVIADPQPLFDQARRVRYEWRTDPKPTWEQVADEVAVCEQALVVVNSIDDAANLYDLLQVRREGQVWHLSTRLAPRHRREVLAVIIDRMKAGVPTVVVATTLIEAGVDISFPTVWRALSGADSLQQAAGRANRNGEFPDGGVVVVFDPVDGKAPKDNAVPAHLTADMFGPDGPELDNQAVLAAYYRSLYNKIGLDNTVIDRRKDSVGQAIQRNRTKLNFQSVAEGPDTGAGRDRRKAFRMIDDDTVPVVIVDEHHAHSINRWLAMLVSGTDHARTALRELQPWIVQLRRRTVQQPEVAALIEPVSGDLGIWKGAYRWDRASCQGTGLDTSAFQSVL</sequence>
<dbReference type="InterPro" id="IPR006483">
    <property type="entry name" value="CRISPR-assoc_Cas3_HD"/>
</dbReference>
<dbReference type="SUPFAM" id="SSF109604">
    <property type="entry name" value="HD-domain/PDEase-like"/>
    <property type="match status" value="1"/>
</dbReference>
<organism evidence="8 9">
    <name type="scientific">Nocardia halotolerans</name>
    <dbReference type="NCBI Taxonomy" id="1755878"/>
    <lineage>
        <taxon>Bacteria</taxon>
        <taxon>Bacillati</taxon>
        <taxon>Actinomycetota</taxon>
        <taxon>Actinomycetes</taxon>
        <taxon>Mycobacteriales</taxon>
        <taxon>Nocardiaceae</taxon>
        <taxon>Nocardia</taxon>
    </lineage>
</organism>
<keyword evidence="4" id="KW-0067">ATP-binding</keyword>
<evidence type="ECO:0000256" key="2">
    <source>
        <dbReference type="ARBA" id="ARBA00022801"/>
    </source>
</evidence>
<dbReference type="Proteomes" id="UP001595844">
    <property type="component" value="Unassembled WGS sequence"/>
</dbReference>
<dbReference type="CDD" id="cd17930">
    <property type="entry name" value="DEXHc_cas3"/>
    <property type="match status" value="1"/>
</dbReference>
<feature type="domain" description="HD Cas3-type" evidence="7">
    <location>
        <begin position="11"/>
        <end position="173"/>
    </location>
</feature>
<proteinExistence type="predicted"/>
<accession>A0ABV8VHM8</accession>
<gene>
    <name evidence="8" type="primary">cas3</name>
    <name evidence="8" type="ORF">ACFO5K_15705</name>
</gene>
<protein>
    <submittedName>
        <fullName evidence="8">CRISPR-associated helicase Cas3</fullName>
    </submittedName>
</protein>
<dbReference type="PROSITE" id="PS51192">
    <property type="entry name" value="HELICASE_ATP_BIND_1"/>
    <property type="match status" value="1"/>
</dbReference>
<dbReference type="Gene3D" id="3.40.50.300">
    <property type="entry name" value="P-loop containing nucleotide triphosphate hydrolases"/>
    <property type="match status" value="2"/>
</dbReference>
<evidence type="ECO:0000256" key="3">
    <source>
        <dbReference type="ARBA" id="ARBA00022806"/>
    </source>
</evidence>
<dbReference type="CDD" id="cd09641">
    <property type="entry name" value="Cas3''_I"/>
    <property type="match status" value="1"/>
</dbReference>
<evidence type="ECO:0000259" key="6">
    <source>
        <dbReference type="PROSITE" id="PS51192"/>
    </source>
</evidence>
<dbReference type="InterPro" id="IPR006474">
    <property type="entry name" value="Helicase_Cas3_CRISPR-ass_core"/>
</dbReference>
<dbReference type="SMART" id="SM00487">
    <property type="entry name" value="DEXDc"/>
    <property type="match status" value="1"/>
</dbReference>
<dbReference type="NCBIfam" id="TIGR01596">
    <property type="entry name" value="cas3_HD"/>
    <property type="match status" value="1"/>
</dbReference>
<dbReference type="SMART" id="SM00471">
    <property type="entry name" value="HDc"/>
    <property type="match status" value="1"/>
</dbReference>
<evidence type="ECO:0000313" key="9">
    <source>
        <dbReference type="Proteomes" id="UP001595844"/>
    </source>
</evidence>
<name>A0ABV8VHM8_9NOCA</name>
<dbReference type="InterPro" id="IPR003607">
    <property type="entry name" value="HD/PDEase_dom"/>
</dbReference>
<keyword evidence="1" id="KW-0547">Nucleotide-binding</keyword>